<dbReference type="EMBL" id="JBHTIL010000001">
    <property type="protein sequence ID" value="MFD0926712.1"/>
    <property type="molecule type" value="Genomic_DNA"/>
</dbReference>
<gene>
    <name evidence="2" type="ORF">ACFQ04_13300</name>
</gene>
<protein>
    <submittedName>
        <fullName evidence="2">NUDIX domain-containing protein</fullName>
    </submittedName>
</protein>
<dbReference type="CDD" id="cd04662">
    <property type="entry name" value="NUDIX_Hydrolase"/>
    <property type="match status" value="1"/>
</dbReference>
<dbReference type="SUPFAM" id="SSF55811">
    <property type="entry name" value="Nudix"/>
    <property type="match status" value="1"/>
</dbReference>
<dbReference type="InterPro" id="IPR000086">
    <property type="entry name" value="NUDIX_hydrolase_dom"/>
</dbReference>
<accession>A0ABW3GD28</accession>
<proteinExistence type="predicted"/>
<dbReference type="Pfam" id="PF00293">
    <property type="entry name" value="NUDIX"/>
    <property type="match status" value="1"/>
</dbReference>
<comment type="caution">
    <text evidence="2">The sequence shown here is derived from an EMBL/GenBank/DDBJ whole genome shotgun (WGS) entry which is preliminary data.</text>
</comment>
<dbReference type="Gene3D" id="3.90.79.10">
    <property type="entry name" value="Nucleoside Triphosphate Pyrophosphohydrolase"/>
    <property type="match status" value="1"/>
</dbReference>
<feature type="domain" description="Nudix hydrolase" evidence="1">
    <location>
        <begin position="1"/>
        <end position="152"/>
    </location>
</feature>
<dbReference type="PANTHER" id="PTHR21340">
    <property type="entry name" value="DIADENOSINE 5,5-P1,P4-TETRAPHOSPHATE PYROPHOSPHOHYDROLASE MUTT"/>
    <property type="match status" value="1"/>
</dbReference>
<evidence type="ECO:0000313" key="3">
    <source>
        <dbReference type="Proteomes" id="UP001597068"/>
    </source>
</evidence>
<dbReference type="RefSeq" id="WP_253645433.1">
    <property type="nucleotide sequence ID" value="NZ_BAAAMO010000002.1"/>
</dbReference>
<evidence type="ECO:0000313" key="2">
    <source>
        <dbReference type="EMBL" id="MFD0926712.1"/>
    </source>
</evidence>
<reference evidence="3" key="1">
    <citation type="journal article" date="2019" name="Int. J. Syst. Evol. Microbiol.">
        <title>The Global Catalogue of Microorganisms (GCM) 10K type strain sequencing project: providing services to taxonomists for standard genome sequencing and annotation.</title>
        <authorList>
            <consortium name="The Broad Institute Genomics Platform"/>
            <consortium name="The Broad Institute Genome Sequencing Center for Infectious Disease"/>
            <person name="Wu L."/>
            <person name="Ma J."/>
        </authorList>
    </citation>
    <scope>NUCLEOTIDE SEQUENCE [LARGE SCALE GENOMIC DNA]</scope>
    <source>
        <strain evidence="3">CCUG 50873</strain>
    </source>
</reference>
<dbReference type="InterPro" id="IPR051325">
    <property type="entry name" value="Nudix_hydrolase_domain"/>
</dbReference>
<organism evidence="2 3">
    <name type="scientific">Williamsia deligens</name>
    <dbReference type="NCBI Taxonomy" id="321325"/>
    <lineage>
        <taxon>Bacteria</taxon>
        <taxon>Bacillati</taxon>
        <taxon>Actinomycetota</taxon>
        <taxon>Actinomycetes</taxon>
        <taxon>Mycobacteriales</taxon>
        <taxon>Nocardiaceae</taxon>
        <taxon>Williamsia</taxon>
    </lineage>
</organism>
<keyword evidence="3" id="KW-1185">Reference proteome</keyword>
<dbReference type="PANTHER" id="PTHR21340:SF7">
    <property type="entry name" value="NUDIX HYDROLASE DOMAIN-CONTAINING PROTEIN"/>
    <property type="match status" value="1"/>
</dbReference>
<name>A0ABW3GD28_9NOCA</name>
<dbReference type="Proteomes" id="UP001597068">
    <property type="component" value="Unassembled WGS sequence"/>
</dbReference>
<sequence>MPRRSAGVIAVRRAGAGTIEVLLAHPGGPLWARRDDGAWSIPKGECTDEDPRDAAAREFAEEVGVAVDAGALQPIGDITQKSGKIVTAYVIETDVDPATSVSNTFTMEWPRGSGTMREFPEIDRVEWFDMPTAGRKILPAQEPLLRRVADLYGV</sequence>
<evidence type="ECO:0000259" key="1">
    <source>
        <dbReference type="PROSITE" id="PS51462"/>
    </source>
</evidence>
<dbReference type="InterPro" id="IPR015797">
    <property type="entry name" value="NUDIX_hydrolase-like_dom_sf"/>
</dbReference>
<dbReference type="PROSITE" id="PS51462">
    <property type="entry name" value="NUDIX"/>
    <property type="match status" value="1"/>
</dbReference>